<dbReference type="PANTHER" id="PTHR43475:SF2">
    <property type="entry name" value="RIBOSE 1,5-BISPHOSPHATE ISOMERASE"/>
    <property type="match status" value="1"/>
</dbReference>
<name>X1LW85_9ZZZZ</name>
<dbReference type="Pfam" id="PF01008">
    <property type="entry name" value="IF-2B"/>
    <property type="match status" value="1"/>
</dbReference>
<proteinExistence type="predicted"/>
<gene>
    <name evidence="1" type="ORF">S06H3_12769</name>
</gene>
<sequence length="167" mass="18530">EAFTKYRNIEVITTRSGPGRTGEKIAQELEYYGMPVTFIDDAAMRLYLLTVSKVVVGADRVCADGKVINGIGTYQLALAAKVAGIPFYVFCETLKFDPRLKGDEVDLEEKDTSEVVGLGRLPPKVRVRNPYFDITPLELVTGIVTENGLLTPEKVINYMEKQSDDYG</sequence>
<dbReference type="SUPFAM" id="SSF100950">
    <property type="entry name" value="NagB/RpiA/CoA transferase-like"/>
    <property type="match status" value="1"/>
</dbReference>
<dbReference type="InterPro" id="IPR037171">
    <property type="entry name" value="NagB/RpiA_transferase-like"/>
</dbReference>
<dbReference type="GO" id="GO:0019509">
    <property type="term" value="P:L-methionine salvage from methylthioadenosine"/>
    <property type="evidence" value="ECO:0007669"/>
    <property type="project" value="TreeGrafter"/>
</dbReference>
<dbReference type="InterPro" id="IPR042529">
    <property type="entry name" value="IF_2B-like_C"/>
</dbReference>
<dbReference type="InterPro" id="IPR000649">
    <property type="entry name" value="IF-2B-related"/>
</dbReference>
<dbReference type="Gene3D" id="3.40.50.10470">
    <property type="entry name" value="Translation initiation factor eif-2b, domain 2"/>
    <property type="match status" value="1"/>
</dbReference>
<evidence type="ECO:0000313" key="1">
    <source>
        <dbReference type="EMBL" id="GAI10036.1"/>
    </source>
</evidence>
<dbReference type="AlphaFoldDB" id="X1LW85"/>
<organism evidence="1">
    <name type="scientific">marine sediment metagenome</name>
    <dbReference type="NCBI Taxonomy" id="412755"/>
    <lineage>
        <taxon>unclassified sequences</taxon>
        <taxon>metagenomes</taxon>
        <taxon>ecological metagenomes</taxon>
    </lineage>
</organism>
<feature type="non-terminal residue" evidence="1">
    <location>
        <position position="1"/>
    </location>
</feature>
<dbReference type="EMBL" id="BARV01006237">
    <property type="protein sequence ID" value="GAI10036.1"/>
    <property type="molecule type" value="Genomic_DNA"/>
</dbReference>
<protein>
    <recommendedName>
        <fullName evidence="2">S-methyl-5-thioribose-1-phosphate isomerase</fullName>
    </recommendedName>
</protein>
<dbReference type="GO" id="GO:0046523">
    <property type="term" value="F:S-methyl-5-thioribose-1-phosphate isomerase activity"/>
    <property type="evidence" value="ECO:0007669"/>
    <property type="project" value="TreeGrafter"/>
</dbReference>
<comment type="caution">
    <text evidence="1">The sequence shown here is derived from an EMBL/GenBank/DDBJ whole genome shotgun (WGS) entry which is preliminary data.</text>
</comment>
<accession>X1LW85</accession>
<evidence type="ECO:0008006" key="2">
    <source>
        <dbReference type="Google" id="ProtNLM"/>
    </source>
</evidence>
<reference evidence="1" key="1">
    <citation type="journal article" date="2014" name="Front. Microbiol.">
        <title>High frequency of phylogenetically diverse reductive dehalogenase-homologous genes in deep subseafloor sedimentary metagenomes.</title>
        <authorList>
            <person name="Kawai M."/>
            <person name="Futagami T."/>
            <person name="Toyoda A."/>
            <person name="Takaki Y."/>
            <person name="Nishi S."/>
            <person name="Hori S."/>
            <person name="Arai W."/>
            <person name="Tsubouchi T."/>
            <person name="Morono Y."/>
            <person name="Uchiyama I."/>
            <person name="Ito T."/>
            <person name="Fujiyama A."/>
            <person name="Inagaki F."/>
            <person name="Takami H."/>
        </authorList>
    </citation>
    <scope>NUCLEOTIDE SEQUENCE</scope>
    <source>
        <strain evidence="1">Expedition CK06-06</strain>
    </source>
</reference>
<dbReference type="PANTHER" id="PTHR43475">
    <property type="entry name" value="METHYLTHIORIBOSE-1-PHOSPHATE ISOMERASE"/>
    <property type="match status" value="1"/>
</dbReference>